<sequence length="303" mass="35388">MCSLGPGPGKCLEPPPEIPQEIEPISPTRFLDLPKPKKIKIFDCDESRDEEELACKPSTELSLGESSQSAYVRELDYDDIKLEMEAIKERVGVIDKRLMLNIPECPDLDPCQDIELELQTDAQTYAEILQLQRDNYKLKHQMEQLKLCCYATDVTLGKMEAMVCQEQLEAKQLQRSLDKLESAKLLLERQFGLCSHRFRHLEQEKYQWSTCHSYFDGLRAEAERQANKCVSKEQIVQQRDFALETLNIKKWRLKRIHGYMSDCFKKLAAQMDMLLPQQSTVIVNFLQRNEKLFKRKQPKRDLK</sequence>
<evidence type="ECO:0000256" key="1">
    <source>
        <dbReference type="SAM" id="MobiDB-lite"/>
    </source>
</evidence>
<keyword evidence="2" id="KW-1185">Reference proteome</keyword>
<feature type="region of interest" description="Disordered" evidence="1">
    <location>
        <begin position="1"/>
        <end position="22"/>
    </location>
</feature>
<dbReference type="Proteomes" id="UP000504634">
    <property type="component" value="Unplaced"/>
</dbReference>
<protein>
    <submittedName>
        <fullName evidence="3">Uncharacterized protein LOC115623405</fullName>
    </submittedName>
</protein>
<accession>A0A6J2TC29</accession>
<dbReference type="AlphaFoldDB" id="A0A6J2TC29"/>
<dbReference type="Pfam" id="PF15960">
    <property type="entry name" value="DUF4763"/>
    <property type="match status" value="1"/>
</dbReference>
<dbReference type="GeneID" id="115623405"/>
<name>A0A6J2TC29_DROLE</name>
<evidence type="ECO:0000313" key="2">
    <source>
        <dbReference type="Proteomes" id="UP000504634"/>
    </source>
</evidence>
<proteinExistence type="predicted"/>
<organism evidence="2 3">
    <name type="scientific">Drosophila lebanonensis</name>
    <name type="common">Fruit fly</name>
    <name type="synonym">Scaptodrosophila lebanonensis</name>
    <dbReference type="NCBI Taxonomy" id="7225"/>
    <lineage>
        <taxon>Eukaryota</taxon>
        <taxon>Metazoa</taxon>
        <taxon>Ecdysozoa</taxon>
        <taxon>Arthropoda</taxon>
        <taxon>Hexapoda</taxon>
        <taxon>Insecta</taxon>
        <taxon>Pterygota</taxon>
        <taxon>Neoptera</taxon>
        <taxon>Endopterygota</taxon>
        <taxon>Diptera</taxon>
        <taxon>Brachycera</taxon>
        <taxon>Muscomorpha</taxon>
        <taxon>Ephydroidea</taxon>
        <taxon>Drosophilidae</taxon>
        <taxon>Scaptodrosophila</taxon>
    </lineage>
</organism>
<dbReference type="RefSeq" id="XP_030373574.1">
    <property type="nucleotide sequence ID" value="XM_030517714.1"/>
</dbReference>
<dbReference type="OrthoDB" id="7989117at2759"/>
<reference evidence="3" key="1">
    <citation type="submission" date="2025-08" db="UniProtKB">
        <authorList>
            <consortium name="RefSeq"/>
        </authorList>
    </citation>
    <scope>IDENTIFICATION</scope>
    <source>
        <strain evidence="3">11010-0011.00</strain>
        <tissue evidence="3">Whole body</tissue>
    </source>
</reference>
<gene>
    <name evidence="3" type="primary">LOC115623405</name>
</gene>
<dbReference type="InterPro" id="IPR031883">
    <property type="entry name" value="DUF4763"/>
</dbReference>
<evidence type="ECO:0000313" key="3">
    <source>
        <dbReference type="RefSeq" id="XP_030373574.1"/>
    </source>
</evidence>